<reference evidence="2" key="1">
    <citation type="submission" date="2018-01" db="EMBL/GenBank/DDBJ databases">
        <title>An insight into the sialome of Amazonian anophelines.</title>
        <authorList>
            <person name="Ribeiro J.M."/>
            <person name="Scarpassa V."/>
            <person name="Calvo E."/>
        </authorList>
    </citation>
    <scope>NUCLEOTIDE SEQUENCE</scope>
</reference>
<feature type="chain" id="PRO_5014928232" evidence="1">
    <location>
        <begin position="24"/>
        <end position="88"/>
    </location>
</feature>
<name>A0A2M4DBE7_ANODA</name>
<organism evidence="2">
    <name type="scientific">Anopheles darlingi</name>
    <name type="common">Mosquito</name>
    <dbReference type="NCBI Taxonomy" id="43151"/>
    <lineage>
        <taxon>Eukaryota</taxon>
        <taxon>Metazoa</taxon>
        <taxon>Ecdysozoa</taxon>
        <taxon>Arthropoda</taxon>
        <taxon>Hexapoda</taxon>
        <taxon>Insecta</taxon>
        <taxon>Pterygota</taxon>
        <taxon>Neoptera</taxon>
        <taxon>Endopterygota</taxon>
        <taxon>Diptera</taxon>
        <taxon>Nematocera</taxon>
        <taxon>Culicoidea</taxon>
        <taxon>Culicidae</taxon>
        <taxon>Anophelinae</taxon>
        <taxon>Anopheles</taxon>
    </lineage>
</organism>
<evidence type="ECO:0000313" key="2">
    <source>
        <dbReference type="EMBL" id="MBW74903.1"/>
    </source>
</evidence>
<accession>A0A2M4DBE7</accession>
<keyword evidence="1" id="KW-0732">Signal</keyword>
<sequence>MVPLCSVSHRGFLLLCSVPTSTSVKPNPRERERAKEVPIQVPVRDQEKPGSSVGACTLVDPHQSFVQPPSLALWHLQEAVKPSKGHTE</sequence>
<dbReference type="EMBL" id="GGFL01010725">
    <property type="protein sequence ID" value="MBW74903.1"/>
    <property type="molecule type" value="Transcribed_RNA"/>
</dbReference>
<feature type="signal peptide" evidence="1">
    <location>
        <begin position="1"/>
        <end position="23"/>
    </location>
</feature>
<protein>
    <submittedName>
        <fullName evidence="2">Putative secreted protein</fullName>
    </submittedName>
</protein>
<proteinExistence type="predicted"/>
<dbReference type="AlphaFoldDB" id="A0A2M4DBE7"/>
<evidence type="ECO:0000256" key="1">
    <source>
        <dbReference type="SAM" id="SignalP"/>
    </source>
</evidence>